<gene>
    <name evidence="2" type="ORF">L2725_03775</name>
</gene>
<evidence type="ECO:0000313" key="2">
    <source>
        <dbReference type="EMBL" id="MCL2912904.1"/>
    </source>
</evidence>
<comment type="caution">
    <text evidence="2">The sequence shown here is derived from an EMBL/GenBank/DDBJ whole genome shotgun (WGS) entry which is preliminary data.</text>
</comment>
<keyword evidence="1" id="KW-0732">Signal</keyword>
<dbReference type="EMBL" id="JAKIKT010000001">
    <property type="protein sequence ID" value="MCL2912904.1"/>
    <property type="molecule type" value="Genomic_DNA"/>
</dbReference>
<protein>
    <submittedName>
        <fullName evidence="2">YfaZ family protein</fullName>
    </submittedName>
</protein>
<sequence>MRSASTLVSLLSASALLAAAANAAEFELGLNDDVVSTQVTGQLMQGLNGSAAYIYSEPEGHLAQLGLALTHDAGAHHLQFGGKLTHVWADDRPNGTVLSVGGKYQLNLGSNLYWQNTAYYTPSVLAFGDMEGHYELGSGVGYDLTPQMGFYAGYRYIRFEYKHARNETFDTGFYLGVKARF</sequence>
<evidence type="ECO:0000256" key="1">
    <source>
        <dbReference type="SAM" id="SignalP"/>
    </source>
</evidence>
<keyword evidence="3" id="KW-1185">Reference proteome</keyword>
<dbReference type="Proteomes" id="UP001202831">
    <property type="component" value="Unassembled WGS sequence"/>
</dbReference>
<feature type="chain" id="PRO_5047489647" evidence="1">
    <location>
        <begin position="24"/>
        <end position="181"/>
    </location>
</feature>
<accession>A0ABT0N384</accession>
<feature type="signal peptide" evidence="1">
    <location>
        <begin position="1"/>
        <end position="23"/>
    </location>
</feature>
<dbReference type="Pfam" id="PF07437">
    <property type="entry name" value="YfaZ"/>
    <property type="match status" value="1"/>
</dbReference>
<dbReference type="InterPro" id="IPR011250">
    <property type="entry name" value="OMP/PagP_B-barrel"/>
</dbReference>
<dbReference type="SUPFAM" id="SSF56925">
    <property type="entry name" value="OMPA-like"/>
    <property type="match status" value="1"/>
</dbReference>
<evidence type="ECO:0000313" key="3">
    <source>
        <dbReference type="Proteomes" id="UP001202831"/>
    </source>
</evidence>
<organism evidence="2 3">
    <name type="scientific">Shewanella corallii</name>
    <dbReference type="NCBI Taxonomy" id="560080"/>
    <lineage>
        <taxon>Bacteria</taxon>
        <taxon>Pseudomonadati</taxon>
        <taxon>Pseudomonadota</taxon>
        <taxon>Gammaproteobacteria</taxon>
        <taxon>Alteromonadales</taxon>
        <taxon>Shewanellaceae</taxon>
        <taxon>Shewanella</taxon>
    </lineage>
</organism>
<reference evidence="2 3" key="1">
    <citation type="submission" date="2022-01" db="EMBL/GenBank/DDBJ databases">
        <title>Whole genome-based taxonomy of the Shewanellaceae.</title>
        <authorList>
            <person name="Martin-Rodriguez A.J."/>
        </authorList>
    </citation>
    <scope>NUCLEOTIDE SEQUENCE [LARGE SCALE GENOMIC DNA]</scope>
    <source>
        <strain evidence="2 3">DSM 21332</strain>
    </source>
</reference>
<dbReference type="InterPro" id="IPR009998">
    <property type="entry name" value="YfaZ"/>
</dbReference>
<dbReference type="RefSeq" id="WP_249247704.1">
    <property type="nucleotide sequence ID" value="NZ_JAKIKT010000001.1"/>
</dbReference>
<name>A0ABT0N384_9GAMM</name>
<proteinExistence type="predicted"/>